<evidence type="ECO:0000313" key="1">
    <source>
        <dbReference type="Proteomes" id="UP000887580"/>
    </source>
</evidence>
<protein>
    <submittedName>
        <fullName evidence="2">Uncharacterized protein</fullName>
    </submittedName>
</protein>
<name>A0AC35GN37_9BILA</name>
<organism evidence="1 2">
    <name type="scientific">Panagrolaimus sp. PS1159</name>
    <dbReference type="NCBI Taxonomy" id="55785"/>
    <lineage>
        <taxon>Eukaryota</taxon>
        <taxon>Metazoa</taxon>
        <taxon>Ecdysozoa</taxon>
        <taxon>Nematoda</taxon>
        <taxon>Chromadorea</taxon>
        <taxon>Rhabditida</taxon>
        <taxon>Tylenchina</taxon>
        <taxon>Panagrolaimomorpha</taxon>
        <taxon>Panagrolaimoidea</taxon>
        <taxon>Panagrolaimidae</taxon>
        <taxon>Panagrolaimus</taxon>
    </lineage>
</organism>
<dbReference type="Proteomes" id="UP000887580">
    <property type="component" value="Unplaced"/>
</dbReference>
<evidence type="ECO:0000313" key="2">
    <source>
        <dbReference type="WBParaSite" id="PS1159_v2.g6967.t1"/>
    </source>
</evidence>
<sequence>MASPVDWPTLAPSGSAGGARPSSSKKNRMSYSNMAQMQSGPLPKFTKIDQAAVTPKNRVLATVINKPVGAERSIYLATIGERQNDTPSMFSITVMTKVQGSSNFDELLNKSTKGSCY</sequence>
<dbReference type="WBParaSite" id="PS1159_v2.g6967.t1">
    <property type="protein sequence ID" value="PS1159_v2.g6967.t1"/>
    <property type="gene ID" value="PS1159_v2.g6967"/>
</dbReference>
<reference evidence="2" key="1">
    <citation type="submission" date="2022-11" db="UniProtKB">
        <authorList>
            <consortium name="WormBaseParasite"/>
        </authorList>
    </citation>
    <scope>IDENTIFICATION</scope>
</reference>
<accession>A0AC35GN37</accession>
<proteinExistence type="predicted"/>